<keyword evidence="2" id="KW-1185">Reference proteome</keyword>
<gene>
    <name evidence="1" type="ORF">MRATA1EN1_LOCUS19633</name>
</gene>
<dbReference type="EMBL" id="OX459939">
    <property type="protein sequence ID" value="CAI9170671.1"/>
    <property type="molecule type" value="Genomic_DNA"/>
</dbReference>
<dbReference type="Proteomes" id="UP001176941">
    <property type="component" value="Chromosome 3"/>
</dbReference>
<protein>
    <submittedName>
        <fullName evidence="1">Uncharacterized protein</fullName>
    </submittedName>
</protein>
<evidence type="ECO:0000313" key="1">
    <source>
        <dbReference type="EMBL" id="CAI9170671.1"/>
    </source>
</evidence>
<accession>A0ABN8ZEP4</accession>
<evidence type="ECO:0000313" key="2">
    <source>
        <dbReference type="Proteomes" id="UP001176941"/>
    </source>
</evidence>
<reference evidence="1" key="1">
    <citation type="submission" date="2023-04" db="EMBL/GenBank/DDBJ databases">
        <authorList>
            <consortium name="ELIXIR-Norway"/>
        </authorList>
    </citation>
    <scope>NUCLEOTIDE SEQUENCE [LARGE SCALE GENOMIC DNA]</scope>
</reference>
<proteinExistence type="predicted"/>
<name>A0ABN8ZEP4_RANTA</name>
<organism evidence="1 2">
    <name type="scientific">Rangifer tarandus platyrhynchus</name>
    <name type="common">Svalbard reindeer</name>
    <dbReference type="NCBI Taxonomy" id="3082113"/>
    <lineage>
        <taxon>Eukaryota</taxon>
        <taxon>Metazoa</taxon>
        <taxon>Chordata</taxon>
        <taxon>Craniata</taxon>
        <taxon>Vertebrata</taxon>
        <taxon>Euteleostomi</taxon>
        <taxon>Mammalia</taxon>
        <taxon>Eutheria</taxon>
        <taxon>Laurasiatheria</taxon>
        <taxon>Artiodactyla</taxon>
        <taxon>Ruminantia</taxon>
        <taxon>Pecora</taxon>
        <taxon>Cervidae</taxon>
        <taxon>Odocoileinae</taxon>
        <taxon>Rangifer</taxon>
    </lineage>
</organism>
<sequence>MKAHVNKPFHPLLRIPFPVHRKKEGPEASVVQYREMGLGHLTTPVPNGFTLTISRQNRLKNQYHYPYLHEVNKNYRDCANSTIIPHDTDSRIPDLSVFKSEIWHRGVQQAKKFSS</sequence>